<dbReference type="GO" id="GO:0005524">
    <property type="term" value="F:ATP binding"/>
    <property type="evidence" value="ECO:0007669"/>
    <property type="project" value="UniProtKB-KW"/>
</dbReference>
<evidence type="ECO:0000313" key="12">
    <source>
        <dbReference type="EMBL" id="BAV95236.1"/>
    </source>
</evidence>
<dbReference type="GO" id="GO:0043590">
    <property type="term" value="C:bacterial nucleoid"/>
    <property type="evidence" value="ECO:0007669"/>
    <property type="project" value="TreeGrafter"/>
</dbReference>
<proteinExistence type="inferred from homology"/>
<sequence>MLKHISVKNYALIENLEIDIPSGFTTITGETGAGKSILLGAIGLALGNRADLKSLKNADQKCVIEVQFYIKDYKLKEFFESHDLDYEDNTILRREILPSGKSRSFINDVPSSLSVINKLGEKLLDIHSQHQTLKLKDSDFQMKLLDSVAGNTEILIDYKNKLREFKREKKEFESLKLKRDSLLNEFNYNSFLLQELQSVKLIENEQEDKELELEKLTHVEDIKNSLQYSIKAIDDDEIGISNVLNNVRNSISNISKISDEYNIIYERINSIYLELDDVYTEMCSLVEDVEYEPHRLEEVNSRLKVIYDLEKKHSVGSVQELLDIKSELEKKVNTTENLDQLIREKELFIDSLEGDIRNIASAISKNRERVIPKIESDILKVIERLGMPSSFISLRLSHLNEFRENGVNDIEYLFSHGGESDLHPLNKIASGGELSRIMIAIKSIMSRYDSMPTIIFDEIDTGISGNIADKMGDVMIDLGRNIQVISITHLPQIAAKGQYQLKVYKENIGGKIETRIRLLSSTERVTEIAEIISGNKISEAAIQQARQLLGVD</sequence>
<evidence type="ECO:0000256" key="8">
    <source>
        <dbReference type="ARBA" id="ARBA00033408"/>
    </source>
</evidence>
<dbReference type="SUPFAM" id="SSF52540">
    <property type="entry name" value="P-loop containing nucleoside triphosphate hydrolases"/>
    <property type="match status" value="1"/>
</dbReference>
<dbReference type="Gene3D" id="3.40.50.300">
    <property type="entry name" value="P-loop containing nucleotide triphosphate hydrolases"/>
    <property type="match status" value="2"/>
</dbReference>
<dbReference type="NCBIfam" id="TIGR00634">
    <property type="entry name" value="recN"/>
    <property type="match status" value="1"/>
</dbReference>
<dbReference type="KEGG" id="ise:JBKA6_1223"/>
<organism evidence="12 13">
    <name type="scientific">Ichthyobacterium seriolicida</name>
    <dbReference type="NCBI Taxonomy" id="242600"/>
    <lineage>
        <taxon>Bacteria</taxon>
        <taxon>Pseudomonadati</taxon>
        <taxon>Bacteroidota</taxon>
        <taxon>Flavobacteriia</taxon>
        <taxon>Flavobacteriales</taxon>
        <taxon>Ichthyobacteriaceae</taxon>
        <taxon>Ichthyobacterium</taxon>
    </lineage>
</organism>
<dbReference type="Proteomes" id="UP000243197">
    <property type="component" value="Chromosome"/>
</dbReference>
<dbReference type="InterPro" id="IPR004604">
    <property type="entry name" value="DNA_recomb/repair_RecN"/>
</dbReference>
<feature type="coiled-coil region" evidence="10">
    <location>
        <begin position="155"/>
        <end position="219"/>
    </location>
</feature>
<keyword evidence="13" id="KW-1185">Reference proteome</keyword>
<dbReference type="PIRSF" id="PIRSF003128">
    <property type="entry name" value="RecN"/>
    <property type="match status" value="1"/>
</dbReference>
<evidence type="ECO:0000256" key="1">
    <source>
        <dbReference type="ARBA" id="ARBA00003618"/>
    </source>
</evidence>
<evidence type="ECO:0000256" key="7">
    <source>
        <dbReference type="ARBA" id="ARBA00023204"/>
    </source>
</evidence>
<evidence type="ECO:0000256" key="10">
    <source>
        <dbReference type="SAM" id="Coils"/>
    </source>
</evidence>
<evidence type="ECO:0000313" key="13">
    <source>
        <dbReference type="Proteomes" id="UP000243197"/>
    </source>
</evidence>
<evidence type="ECO:0000256" key="6">
    <source>
        <dbReference type="ARBA" id="ARBA00022840"/>
    </source>
</evidence>
<gene>
    <name evidence="12" type="ORF">JBKA6_1223</name>
</gene>
<evidence type="ECO:0000256" key="5">
    <source>
        <dbReference type="ARBA" id="ARBA00022763"/>
    </source>
</evidence>
<keyword evidence="7 9" id="KW-0234">DNA repair</keyword>
<dbReference type="RefSeq" id="WP_096686861.1">
    <property type="nucleotide sequence ID" value="NZ_AP014564.1"/>
</dbReference>
<keyword evidence="5 9" id="KW-0227">DNA damage</keyword>
<dbReference type="GO" id="GO:0006310">
    <property type="term" value="P:DNA recombination"/>
    <property type="evidence" value="ECO:0007669"/>
    <property type="project" value="InterPro"/>
</dbReference>
<evidence type="ECO:0000256" key="9">
    <source>
        <dbReference type="PIRNR" id="PIRNR003128"/>
    </source>
</evidence>
<comment type="similarity">
    <text evidence="2 9">Belongs to the RecN family.</text>
</comment>
<dbReference type="CDD" id="cd03241">
    <property type="entry name" value="ABC_RecN"/>
    <property type="match status" value="1"/>
</dbReference>
<dbReference type="AlphaFoldDB" id="A0A1J1E5A2"/>
<evidence type="ECO:0000256" key="3">
    <source>
        <dbReference type="ARBA" id="ARBA00021315"/>
    </source>
</evidence>
<evidence type="ECO:0000259" key="11">
    <source>
        <dbReference type="Pfam" id="PF02463"/>
    </source>
</evidence>
<evidence type="ECO:0000256" key="2">
    <source>
        <dbReference type="ARBA" id="ARBA00009441"/>
    </source>
</evidence>
<dbReference type="PANTHER" id="PTHR11059">
    <property type="entry name" value="DNA REPAIR PROTEIN RECN"/>
    <property type="match status" value="1"/>
</dbReference>
<comment type="function">
    <text evidence="1 9">May be involved in recombinational repair of damaged DNA.</text>
</comment>
<reference evidence="12 13" key="1">
    <citation type="submission" date="2014-03" db="EMBL/GenBank/DDBJ databases">
        <title>complete genome sequence of Flavobacteriaceae bacterium JBKA-6.</title>
        <authorList>
            <person name="Takano T."/>
            <person name="Nakamura Y."/>
            <person name="Takuma S."/>
            <person name="Yasuike M."/>
            <person name="Matsuyama T."/>
            <person name="Sakai T."/>
            <person name="Fujiwara A."/>
            <person name="Kimoto K."/>
            <person name="Fukuda Y."/>
            <person name="Kondo H."/>
            <person name="Hirono I."/>
            <person name="Nakayasu C."/>
        </authorList>
    </citation>
    <scope>NUCLEOTIDE SEQUENCE [LARGE SCALE GENOMIC DNA]</scope>
    <source>
        <strain evidence="12 13">JBKA-6</strain>
    </source>
</reference>
<dbReference type="GO" id="GO:0006281">
    <property type="term" value="P:DNA repair"/>
    <property type="evidence" value="ECO:0007669"/>
    <property type="project" value="UniProtKB-KW"/>
</dbReference>
<keyword evidence="6" id="KW-0067">ATP-binding</keyword>
<evidence type="ECO:0000256" key="4">
    <source>
        <dbReference type="ARBA" id="ARBA00022741"/>
    </source>
</evidence>
<dbReference type="GO" id="GO:0009432">
    <property type="term" value="P:SOS response"/>
    <property type="evidence" value="ECO:0007669"/>
    <property type="project" value="TreeGrafter"/>
</dbReference>
<feature type="domain" description="RecF/RecN/SMC N-terminal" evidence="11">
    <location>
        <begin position="2"/>
        <end position="506"/>
    </location>
</feature>
<keyword evidence="4" id="KW-0547">Nucleotide-binding</keyword>
<dbReference type="PANTHER" id="PTHR11059:SF0">
    <property type="entry name" value="DNA REPAIR PROTEIN RECN"/>
    <property type="match status" value="1"/>
</dbReference>
<dbReference type="InterPro" id="IPR003395">
    <property type="entry name" value="RecF/RecN/SMC_N"/>
</dbReference>
<accession>A0A1J1E5A2</accession>
<dbReference type="Pfam" id="PF02463">
    <property type="entry name" value="SMC_N"/>
    <property type="match status" value="1"/>
</dbReference>
<dbReference type="InterPro" id="IPR027417">
    <property type="entry name" value="P-loop_NTPase"/>
</dbReference>
<name>A0A1J1E5A2_9FLAO</name>
<protein>
    <recommendedName>
        <fullName evidence="3 9">DNA repair protein RecN</fullName>
    </recommendedName>
    <alternativeName>
        <fullName evidence="8 9">Recombination protein N</fullName>
    </alternativeName>
</protein>
<dbReference type="EMBL" id="AP014564">
    <property type="protein sequence ID" value="BAV95236.1"/>
    <property type="molecule type" value="Genomic_DNA"/>
</dbReference>
<dbReference type="OrthoDB" id="9806954at2"/>
<keyword evidence="10" id="KW-0175">Coiled coil</keyword>